<feature type="region of interest" description="Disordered" evidence="5">
    <location>
        <begin position="1"/>
        <end position="179"/>
    </location>
</feature>
<reference evidence="7 8" key="1">
    <citation type="submission" date="2022-09" db="EMBL/GenBank/DDBJ databases">
        <authorList>
            <person name="Palmer J.M."/>
        </authorList>
    </citation>
    <scope>NUCLEOTIDE SEQUENCE [LARGE SCALE GENOMIC DNA]</scope>
    <source>
        <strain evidence="7 8">DSM 7382</strain>
    </source>
</reference>
<evidence type="ECO:0000256" key="5">
    <source>
        <dbReference type="SAM" id="MobiDB-lite"/>
    </source>
</evidence>
<gene>
    <name evidence="7" type="ORF">QCA50_007052</name>
</gene>
<feature type="region of interest" description="Disordered" evidence="5">
    <location>
        <begin position="381"/>
        <end position="584"/>
    </location>
</feature>
<feature type="compositionally biased region" description="Acidic residues" evidence="5">
    <location>
        <begin position="77"/>
        <end position="93"/>
    </location>
</feature>
<evidence type="ECO:0000256" key="4">
    <source>
        <dbReference type="ARBA" id="ARBA00023242"/>
    </source>
</evidence>
<proteinExistence type="inferred from homology"/>
<evidence type="ECO:0000256" key="2">
    <source>
        <dbReference type="ARBA" id="ARBA00010979"/>
    </source>
</evidence>
<feature type="compositionally biased region" description="Basic residues" evidence="5">
    <location>
        <begin position="617"/>
        <end position="643"/>
    </location>
</feature>
<feature type="compositionally biased region" description="Basic residues" evidence="5">
    <location>
        <begin position="461"/>
        <end position="470"/>
    </location>
</feature>
<dbReference type="PANTHER" id="PTHR13237">
    <property type="entry name" value="SOMETHING ABOUT SILENCING PROTEIN 10-RELATED"/>
    <property type="match status" value="1"/>
</dbReference>
<organism evidence="7 8">
    <name type="scientific">Cerrena zonata</name>
    <dbReference type="NCBI Taxonomy" id="2478898"/>
    <lineage>
        <taxon>Eukaryota</taxon>
        <taxon>Fungi</taxon>
        <taxon>Dikarya</taxon>
        <taxon>Basidiomycota</taxon>
        <taxon>Agaricomycotina</taxon>
        <taxon>Agaricomycetes</taxon>
        <taxon>Polyporales</taxon>
        <taxon>Cerrenaceae</taxon>
        <taxon>Cerrena</taxon>
    </lineage>
</organism>
<feature type="compositionally biased region" description="Basic and acidic residues" evidence="5">
    <location>
        <begin position="496"/>
        <end position="520"/>
    </location>
</feature>
<feature type="compositionally biased region" description="Basic residues" evidence="5">
    <location>
        <begin position="109"/>
        <end position="119"/>
    </location>
</feature>
<dbReference type="GO" id="GO:0032040">
    <property type="term" value="C:small-subunit processome"/>
    <property type="evidence" value="ECO:0007669"/>
    <property type="project" value="TreeGrafter"/>
</dbReference>
<feature type="compositionally biased region" description="Low complexity" evidence="5">
    <location>
        <begin position="421"/>
        <end position="435"/>
    </location>
</feature>
<keyword evidence="3" id="KW-0597">Phosphoprotein</keyword>
<feature type="compositionally biased region" description="Acidic residues" evidence="5">
    <location>
        <begin position="549"/>
        <end position="564"/>
    </location>
</feature>
<protein>
    <recommendedName>
        <fullName evidence="6">Sas10 C-terminal domain-containing protein</fullName>
    </recommendedName>
</protein>
<evidence type="ECO:0000256" key="3">
    <source>
        <dbReference type="ARBA" id="ARBA00022553"/>
    </source>
</evidence>
<sequence>MPRRHGTKPKGSGFKPKAFNKKDSSVNRWNTSEDIPMDEEDRFHAGRDQILLGGEQSSEDEGDEDEIFALKGMPADSDSDESGDDDDLLDDDDPYKNLPAAPKDTPKSKKDKAKKGKKSKAVESDEDQDSEEEEEGWGGKKSEYYASNDAQIDSDDEEAHELEEQEAKRLQTKTRDGLADDDFGLDDLTEGAAEVFDDILAEPQEPIVQTLPQDKEGLLRHLEKTNPESLALARDWDDTARSLMKAQAAMEDIERENPDAMSLGINHLHYQALLTYTTTLAFYLHLRALPKYASRPDLLKAHPVMDRLLTLKQSIMTIEELMAPLEDWSDGDLDDAESLDSEEMDLDEDAMSLWNMDRLKGLEADELAALLDEANVIMSKKTKKKTTNTGEDEEPRPKKKRKTSSKSALPVFDLEEPTFPSSSKSSKSATKKSTSIPIDSPLDTYGEPLTLQASDALDKSARRKSLRFHTSKIENTINRRDRARNERTAGGGDDDIPYKEKKKVKEDRLKKEVEKARAREAAAGVELDDVDPEMEMGMEGAGKRRRGEDEDEGGSGDESGDDGYYELVKRQTREKKDRKKAEYDAVKAAERAELMADETANGPRSLTRAILKNKGLTPHRSKSVRNPRVKKRQRYEKAKKKVSSQKAVYKGGLAATGKYEGEKTGISKVIKSVRLS</sequence>
<keyword evidence="4" id="KW-0539">Nucleus</keyword>
<dbReference type="PANTHER" id="PTHR13237:SF8">
    <property type="entry name" value="SOMETHING ABOUT SILENCING PROTEIN 10"/>
    <property type="match status" value="1"/>
</dbReference>
<dbReference type="AlphaFoldDB" id="A0AAW0GGL9"/>
<feature type="domain" description="Sas10 C-terminal" evidence="6">
    <location>
        <begin position="601"/>
        <end position="675"/>
    </location>
</feature>
<dbReference type="Pfam" id="PF09368">
    <property type="entry name" value="Sas10"/>
    <property type="match status" value="1"/>
</dbReference>
<keyword evidence="8" id="KW-1185">Reference proteome</keyword>
<dbReference type="InterPro" id="IPR018972">
    <property type="entry name" value="Sas10_C_dom"/>
</dbReference>
<dbReference type="InterPro" id="IPR007146">
    <property type="entry name" value="Sas10/Utp3/C1D"/>
</dbReference>
<evidence type="ECO:0000256" key="1">
    <source>
        <dbReference type="ARBA" id="ARBA00004123"/>
    </source>
</evidence>
<feature type="compositionally biased region" description="Basic and acidic residues" evidence="5">
    <location>
        <begin position="165"/>
        <end position="178"/>
    </location>
</feature>
<dbReference type="EMBL" id="JASBNA010000007">
    <property type="protein sequence ID" value="KAK7690394.1"/>
    <property type="molecule type" value="Genomic_DNA"/>
</dbReference>
<feature type="compositionally biased region" description="Basic and acidic residues" evidence="5">
    <location>
        <begin position="567"/>
        <end position="584"/>
    </location>
</feature>
<feature type="compositionally biased region" description="Acidic residues" evidence="5">
    <location>
        <begin position="152"/>
        <end position="164"/>
    </location>
</feature>
<comment type="subcellular location">
    <subcellularLocation>
        <location evidence="1">Nucleus</location>
    </subcellularLocation>
</comment>
<dbReference type="GO" id="GO:0000462">
    <property type="term" value="P:maturation of SSU-rRNA from tricistronic rRNA transcript (SSU-rRNA, 5.8S rRNA, LSU-rRNA)"/>
    <property type="evidence" value="ECO:0007669"/>
    <property type="project" value="TreeGrafter"/>
</dbReference>
<comment type="caution">
    <text evidence="7">The sequence shown here is derived from an EMBL/GenBank/DDBJ whole genome shotgun (WGS) entry which is preliminary data.</text>
</comment>
<feature type="compositionally biased region" description="Acidic residues" evidence="5">
    <location>
        <begin position="57"/>
        <end position="67"/>
    </location>
</feature>
<evidence type="ECO:0000313" key="8">
    <source>
        <dbReference type="Proteomes" id="UP001385951"/>
    </source>
</evidence>
<feature type="compositionally biased region" description="Acidic residues" evidence="5">
    <location>
        <begin position="124"/>
        <end position="136"/>
    </location>
</feature>
<feature type="region of interest" description="Disordered" evidence="5">
    <location>
        <begin position="611"/>
        <end position="643"/>
    </location>
</feature>
<dbReference type="Proteomes" id="UP001385951">
    <property type="component" value="Unassembled WGS sequence"/>
</dbReference>
<evidence type="ECO:0000259" key="6">
    <source>
        <dbReference type="Pfam" id="PF09368"/>
    </source>
</evidence>
<comment type="similarity">
    <text evidence="2">Belongs to the SAS10 family.</text>
</comment>
<evidence type="ECO:0000313" key="7">
    <source>
        <dbReference type="EMBL" id="KAK7690394.1"/>
    </source>
</evidence>
<name>A0AAW0GGL9_9APHY</name>
<feature type="compositionally biased region" description="Basic and acidic residues" evidence="5">
    <location>
        <begin position="477"/>
        <end position="487"/>
    </location>
</feature>
<accession>A0AAW0GGL9</accession>
<feature type="compositionally biased region" description="Acidic residues" evidence="5">
    <location>
        <begin position="526"/>
        <end position="536"/>
    </location>
</feature>
<dbReference type="Pfam" id="PF04000">
    <property type="entry name" value="Sas10_Utp3"/>
    <property type="match status" value="1"/>
</dbReference>